<dbReference type="PROSITE" id="PS50088">
    <property type="entry name" value="ANK_REPEAT"/>
    <property type="match status" value="2"/>
</dbReference>
<dbReference type="AlphaFoldDB" id="A0A2J6SRM1"/>
<dbReference type="InterPro" id="IPR002110">
    <property type="entry name" value="Ankyrin_rpt"/>
</dbReference>
<dbReference type="GO" id="GO:0085020">
    <property type="term" value="P:protein K6-linked ubiquitination"/>
    <property type="evidence" value="ECO:0007669"/>
    <property type="project" value="TreeGrafter"/>
</dbReference>
<dbReference type="InParanoid" id="A0A2J6SRM1"/>
<keyword evidence="1" id="KW-0677">Repeat</keyword>
<dbReference type="OrthoDB" id="539213at2759"/>
<dbReference type="Proteomes" id="UP000235371">
    <property type="component" value="Unassembled WGS sequence"/>
</dbReference>
<dbReference type="Pfam" id="PF00023">
    <property type="entry name" value="Ank"/>
    <property type="match status" value="1"/>
</dbReference>
<feature type="repeat" description="ANK" evidence="3">
    <location>
        <begin position="111"/>
        <end position="143"/>
    </location>
</feature>
<feature type="repeat" description="ANK" evidence="3">
    <location>
        <begin position="35"/>
        <end position="67"/>
    </location>
</feature>
<keyword evidence="5" id="KW-1185">Reference proteome</keyword>
<proteinExistence type="predicted"/>
<gene>
    <name evidence="4" type="ORF">K444DRAFT_541836</name>
</gene>
<evidence type="ECO:0000256" key="3">
    <source>
        <dbReference type="PROSITE-ProRule" id="PRU00023"/>
    </source>
</evidence>
<dbReference type="PANTHER" id="PTHR24171:SF8">
    <property type="entry name" value="BRCA1-ASSOCIATED RING DOMAIN PROTEIN 1"/>
    <property type="match status" value="1"/>
</dbReference>
<accession>A0A2J6SRM1</accession>
<dbReference type="GeneID" id="36583911"/>
<dbReference type="PANTHER" id="PTHR24171">
    <property type="entry name" value="ANKYRIN REPEAT DOMAIN-CONTAINING PROTEIN 39-RELATED"/>
    <property type="match status" value="1"/>
</dbReference>
<reference evidence="4 5" key="1">
    <citation type="submission" date="2016-04" db="EMBL/GenBank/DDBJ databases">
        <title>A degradative enzymes factory behind the ericoid mycorrhizal symbiosis.</title>
        <authorList>
            <consortium name="DOE Joint Genome Institute"/>
            <person name="Martino E."/>
            <person name="Morin E."/>
            <person name="Grelet G."/>
            <person name="Kuo A."/>
            <person name="Kohler A."/>
            <person name="Daghino S."/>
            <person name="Barry K."/>
            <person name="Choi C."/>
            <person name="Cichocki N."/>
            <person name="Clum A."/>
            <person name="Copeland A."/>
            <person name="Hainaut M."/>
            <person name="Haridas S."/>
            <person name="Labutti K."/>
            <person name="Lindquist E."/>
            <person name="Lipzen A."/>
            <person name="Khouja H.-R."/>
            <person name="Murat C."/>
            <person name="Ohm R."/>
            <person name="Olson A."/>
            <person name="Spatafora J."/>
            <person name="Veneault-Fourrey C."/>
            <person name="Henrissat B."/>
            <person name="Grigoriev I."/>
            <person name="Martin F."/>
            <person name="Perotto S."/>
        </authorList>
    </citation>
    <scope>NUCLEOTIDE SEQUENCE [LARGE SCALE GENOMIC DNA]</scope>
    <source>
        <strain evidence="4 5">E</strain>
    </source>
</reference>
<keyword evidence="2 3" id="KW-0040">ANK repeat</keyword>
<dbReference type="EMBL" id="KZ613887">
    <property type="protein sequence ID" value="PMD53343.1"/>
    <property type="molecule type" value="Genomic_DNA"/>
</dbReference>
<organism evidence="4 5">
    <name type="scientific">Hyaloscypha bicolor E</name>
    <dbReference type="NCBI Taxonomy" id="1095630"/>
    <lineage>
        <taxon>Eukaryota</taxon>
        <taxon>Fungi</taxon>
        <taxon>Dikarya</taxon>
        <taxon>Ascomycota</taxon>
        <taxon>Pezizomycotina</taxon>
        <taxon>Leotiomycetes</taxon>
        <taxon>Helotiales</taxon>
        <taxon>Hyaloscyphaceae</taxon>
        <taxon>Hyaloscypha</taxon>
        <taxon>Hyaloscypha bicolor</taxon>
    </lineage>
</organism>
<sequence>MDLNALQEAASSGNIGIVPRLLAGADVNYPAAPRDGRTALQAAVQSQNRELIQLLVDQGADLNSQAAERWGLTALQAAAAASGGYLHIAEVLLEAGASVNARISNPHGKFTGNTALEAAAASGRIDMLKLLLNAGADITSGSGCFQLNVALDLATRLGDIPDQSVSADSFQGSGTGGNGTFQSFLSELIPVDSRYFVKNFH</sequence>
<dbReference type="SUPFAM" id="SSF48403">
    <property type="entry name" value="Ankyrin repeat"/>
    <property type="match status" value="1"/>
</dbReference>
<evidence type="ECO:0000313" key="4">
    <source>
        <dbReference type="EMBL" id="PMD53343.1"/>
    </source>
</evidence>
<name>A0A2J6SRM1_9HELO</name>
<evidence type="ECO:0000256" key="2">
    <source>
        <dbReference type="ARBA" id="ARBA00023043"/>
    </source>
</evidence>
<dbReference type="Pfam" id="PF12796">
    <property type="entry name" value="Ank_2"/>
    <property type="match status" value="1"/>
</dbReference>
<dbReference type="GO" id="GO:0004842">
    <property type="term" value="F:ubiquitin-protein transferase activity"/>
    <property type="evidence" value="ECO:0007669"/>
    <property type="project" value="TreeGrafter"/>
</dbReference>
<evidence type="ECO:0000256" key="1">
    <source>
        <dbReference type="ARBA" id="ARBA00022737"/>
    </source>
</evidence>
<dbReference type="Gene3D" id="1.25.40.20">
    <property type="entry name" value="Ankyrin repeat-containing domain"/>
    <property type="match status" value="1"/>
</dbReference>
<dbReference type="PRINTS" id="PR01415">
    <property type="entry name" value="ANKYRIN"/>
</dbReference>
<evidence type="ECO:0000313" key="5">
    <source>
        <dbReference type="Proteomes" id="UP000235371"/>
    </source>
</evidence>
<dbReference type="PROSITE" id="PS50297">
    <property type="entry name" value="ANK_REP_REGION"/>
    <property type="match status" value="2"/>
</dbReference>
<dbReference type="RefSeq" id="XP_024730247.1">
    <property type="nucleotide sequence ID" value="XM_024875832.1"/>
</dbReference>
<dbReference type="SMART" id="SM00248">
    <property type="entry name" value="ANK"/>
    <property type="match status" value="4"/>
</dbReference>
<dbReference type="STRING" id="1095630.A0A2J6SRM1"/>
<dbReference type="InterPro" id="IPR036770">
    <property type="entry name" value="Ankyrin_rpt-contain_sf"/>
</dbReference>
<protein>
    <submittedName>
        <fullName evidence="4">Ankyrin</fullName>
    </submittedName>
</protein>